<accession>A0A7S4Q3V8</accession>
<evidence type="ECO:0000256" key="1">
    <source>
        <dbReference type="SAM" id="MobiDB-lite"/>
    </source>
</evidence>
<reference evidence="2" key="1">
    <citation type="submission" date="2021-01" db="EMBL/GenBank/DDBJ databases">
        <authorList>
            <person name="Corre E."/>
            <person name="Pelletier E."/>
            <person name="Niang G."/>
            <person name="Scheremetjew M."/>
            <person name="Finn R."/>
            <person name="Kale V."/>
            <person name="Holt S."/>
            <person name="Cochrane G."/>
            <person name="Meng A."/>
            <person name="Brown T."/>
            <person name="Cohen L."/>
        </authorList>
    </citation>
    <scope>NUCLEOTIDE SEQUENCE</scope>
    <source>
        <strain evidence="2">CCMP3105</strain>
    </source>
</reference>
<proteinExistence type="predicted"/>
<feature type="region of interest" description="Disordered" evidence="1">
    <location>
        <begin position="1"/>
        <end position="28"/>
    </location>
</feature>
<gene>
    <name evidence="2" type="ORF">AMON00008_LOCUS11254</name>
</gene>
<dbReference type="AlphaFoldDB" id="A0A7S4Q3V8"/>
<organism evidence="2">
    <name type="scientific">Alexandrium monilatum</name>
    <dbReference type="NCBI Taxonomy" id="311494"/>
    <lineage>
        <taxon>Eukaryota</taxon>
        <taxon>Sar</taxon>
        <taxon>Alveolata</taxon>
        <taxon>Dinophyceae</taxon>
        <taxon>Gonyaulacales</taxon>
        <taxon>Pyrocystaceae</taxon>
        <taxon>Alexandrium</taxon>
    </lineage>
</organism>
<protein>
    <submittedName>
        <fullName evidence="2">Uncharacterized protein</fullName>
    </submittedName>
</protein>
<name>A0A7S4Q3V8_9DINO</name>
<feature type="compositionally biased region" description="Basic and acidic residues" evidence="1">
    <location>
        <begin position="19"/>
        <end position="28"/>
    </location>
</feature>
<sequence>MAQGLSHAGSHQPNPPHPFLDRPGPRTESLRMTIQNKLVAARRMRSEEELQEVMTSGSVKRIQATCKRAELAGVPQASIDAALAVAEQLGTADGQEAGTPGDGNIAGVAGAERDSGLVRARRLRAEQELMEAAKSFSAKQVEAACKRAEIAGVARANIDAAREVVQKLLAAEGMHADTQAVVAEDVRTEPGNPEVA</sequence>
<dbReference type="EMBL" id="HBNR01017075">
    <property type="protein sequence ID" value="CAE4571635.1"/>
    <property type="molecule type" value="Transcribed_RNA"/>
</dbReference>
<evidence type="ECO:0000313" key="2">
    <source>
        <dbReference type="EMBL" id="CAE4571635.1"/>
    </source>
</evidence>